<dbReference type="CDD" id="cd06171">
    <property type="entry name" value="Sigma70_r4"/>
    <property type="match status" value="1"/>
</dbReference>
<evidence type="ECO:0000256" key="4">
    <source>
        <dbReference type="ARBA" id="ARBA00023163"/>
    </source>
</evidence>
<dbReference type="EMBL" id="FUYS01000001">
    <property type="protein sequence ID" value="SKB30329.1"/>
    <property type="molecule type" value="Genomic_DNA"/>
</dbReference>
<dbReference type="SUPFAM" id="SSF88946">
    <property type="entry name" value="Sigma2 domain of RNA polymerase sigma factors"/>
    <property type="match status" value="1"/>
</dbReference>
<feature type="domain" description="RNA polymerase sigma factor 70 region 4 type 2" evidence="5">
    <location>
        <begin position="128"/>
        <end position="179"/>
    </location>
</feature>
<dbReference type="NCBIfam" id="TIGR02937">
    <property type="entry name" value="sigma70-ECF"/>
    <property type="match status" value="1"/>
</dbReference>
<dbReference type="InterPro" id="IPR014284">
    <property type="entry name" value="RNA_pol_sigma-70_dom"/>
</dbReference>
<comment type="similarity">
    <text evidence="1">Belongs to the sigma-70 factor family. ECF subfamily.</text>
</comment>
<dbReference type="AlphaFoldDB" id="A0A1T5A643"/>
<evidence type="ECO:0000259" key="5">
    <source>
        <dbReference type="Pfam" id="PF08281"/>
    </source>
</evidence>
<dbReference type="Gene3D" id="1.10.1740.10">
    <property type="match status" value="1"/>
</dbReference>
<keyword evidence="2" id="KW-0805">Transcription regulation</keyword>
<dbReference type="STRING" id="623280.SAMN05660226_00617"/>
<dbReference type="GO" id="GO:0003677">
    <property type="term" value="F:DNA binding"/>
    <property type="evidence" value="ECO:0007669"/>
    <property type="project" value="InterPro"/>
</dbReference>
<dbReference type="SUPFAM" id="SSF88659">
    <property type="entry name" value="Sigma3 and sigma4 domains of RNA polymerase sigma factors"/>
    <property type="match status" value="1"/>
</dbReference>
<keyword evidence="4" id="KW-0804">Transcription</keyword>
<accession>A0A1T5A643</accession>
<keyword evidence="3" id="KW-0731">Sigma factor</keyword>
<protein>
    <submittedName>
        <fullName evidence="6">RNA polymerase sigma factor, sigma-70 family</fullName>
    </submittedName>
</protein>
<evidence type="ECO:0000256" key="1">
    <source>
        <dbReference type="ARBA" id="ARBA00010641"/>
    </source>
</evidence>
<dbReference type="InterPro" id="IPR036388">
    <property type="entry name" value="WH-like_DNA-bd_sf"/>
</dbReference>
<reference evidence="6 7" key="1">
    <citation type="submission" date="2017-02" db="EMBL/GenBank/DDBJ databases">
        <authorList>
            <person name="Peterson S.W."/>
        </authorList>
    </citation>
    <scope>NUCLEOTIDE SEQUENCE [LARGE SCALE GENOMIC DNA]</scope>
    <source>
        <strain evidence="6 7">DSM 22899</strain>
    </source>
</reference>
<dbReference type="PANTHER" id="PTHR43133:SF46">
    <property type="entry name" value="RNA POLYMERASE SIGMA-70 FACTOR ECF SUBFAMILY"/>
    <property type="match status" value="1"/>
</dbReference>
<dbReference type="Proteomes" id="UP000190541">
    <property type="component" value="Unassembled WGS sequence"/>
</dbReference>
<organism evidence="6 7">
    <name type="scientific">Parapedobacter luteus</name>
    <dbReference type="NCBI Taxonomy" id="623280"/>
    <lineage>
        <taxon>Bacteria</taxon>
        <taxon>Pseudomonadati</taxon>
        <taxon>Bacteroidota</taxon>
        <taxon>Sphingobacteriia</taxon>
        <taxon>Sphingobacteriales</taxon>
        <taxon>Sphingobacteriaceae</taxon>
        <taxon>Parapedobacter</taxon>
    </lineage>
</organism>
<dbReference type="OrthoDB" id="9150024at2"/>
<keyword evidence="7" id="KW-1185">Reference proteome</keyword>
<dbReference type="GO" id="GO:0016987">
    <property type="term" value="F:sigma factor activity"/>
    <property type="evidence" value="ECO:0007669"/>
    <property type="project" value="UniProtKB-KW"/>
</dbReference>
<evidence type="ECO:0000256" key="2">
    <source>
        <dbReference type="ARBA" id="ARBA00023015"/>
    </source>
</evidence>
<proteinExistence type="inferred from homology"/>
<evidence type="ECO:0000256" key="3">
    <source>
        <dbReference type="ARBA" id="ARBA00023082"/>
    </source>
</evidence>
<dbReference type="InterPro" id="IPR013324">
    <property type="entry name" value="RNA_pol_sigma_r3/r4-like"/>
</dbReference>
<dbReference type="RefSeq" id="WP_079715328.1">
    <property type="nucleotide sequence ID" value="NZ_FUYS01000001.1"/>
</dbReference>
<dbReference type="PANTHER" id="PTHR43133">
    <property type="entry name" value="RNA POLYMERASE ECF-TYPE SIGMA FACTO"/>
    <property type="match status" value="1"/>
</dbReference>
<dbReference type="Gene3D" id="1.10.10.10">
    <property type="entry name" value="Winged helix-like DNA-binding domain superfamily/Winged helix DNA-binding domain"/>
    <property type="match status" value="1"/>
</dbReference>
<gene>
    <name evidence="6" type="ORF">SAMN05660226_00617</name>
</gene>
<name>A0A1T5A643_9SPHI</name>
<dbReference type="Pfam" id="PF08281">
    <property type="entry name" value="Sigma70_r4_2"/>
    <property type="match status" value="1"/>
</dbReference>
<dbReference type="InterPro" id="IPR013249">
    <property type="entry name" value="RNA_pol_sigma70_r4_t2"/>
</dbReference>
<dbReference type="InterPro" id="IPR039425">
    <property type="entry name" value="RNA_pol_sigma-70-like"/>
</dbReference>
<evidence type="ECO:0000313" key="6">
    <source>
        <dbReference type="EMBL" id="SKB30329.1"/>
    </source>
</evidence>
<dbReference type="GO" id="GO:0006352">
    <property type="term" value="P:DNA-templated transcription initiation"/>
    <property type="evidence" value="ECO:0007669"/>
    <property type="project" value="InterPro"/>
</dbReference>
<evidence type="ECO:0000313" key="7">
    <source>
        <dbReference type="Proteomes" id="UP000190541"/>
    </source>
</evidence>
<dbReference type="InterPro" id="IPR013325">
    <property type="entry name" value="RNA_pol_sigma_r2"/>
</dbReference>
<sequence>MSEQNVLYLTNWKLFIKGDDRALRVMFDALVEELYTFGLHLCTDEELVKDAIQDLFLDLTRYRANLNPEVHVQAYLFSSLRRKLALAIKRDLGNTQLREQSAVHMFDFEWDPETNFIQREEEHVLYAKLRKELANLSAHQREALYLRFRAGLSYQEAAMVLDISVASCRTLIYRTVKQLREKLEVTKESISSILWLLTGPSK</sequence>